<evidence type="ECO:0000313" key="4">
    <source>
        <dbReference type="Proteomes" id="UP000242444"/>
    </source>
</evidence>
<evidence type="ECO:0000313" key="3">
    <source>
        <dbReference type="EMBL" id="OZM75011.1"/>
    </source>
</evidence>
<evidence type="ECO:0000256" key="1">
    <source>
        <dbReference type="SAM" id="Phobius"/>
    </source>
</evidence>
<keyword evidence="1" id="KW-0472">Membrane</keyword>
<feature type="transmembrane region" description="Helical" evidence="1">
    <location>
        <begin position="226"/>
        <end position="244"/>
    </location>
</feature>
<dbReference type="InParanoid" id="A0A263D9F8"/>
<name>A0A263D9F8_9PSEU</name>
<evidence type="ECO:0000256" key="2">
    <source>
        <dbReference type="SAM" id="SignalP"/>
    </source>
</evidence>
<feature type="chain" id="PRO_5012672742" description="Sortase" evidence="2">
    <location>
        <begin position="30"/>
        <end position="257"/>
    </location>
</feature>
<keyword evidence="4" id="KW-1185">Reference proteome</keyword>
<dbReference type="OrthoDB" id="3686194at2"/>
<organism evidence="3 4">
    <name type="scientific">Amycolatopsis antarctica</name>
    <dbReference type="NCBI Taxonomy" id="1854586"/>
    <lineage>
        <taxon>Bacteria</taxon>
        <taxon>Bacillati</taxon>
        <taxon>Actinomycetota</taxon>
        <taxon>Actinomycetes</taxon>
        <taxon>Pseudonocardiales</taxon>
        <taxon>Pseudonocardiaceae</taxon>
        <taxon>Amycolatopsis</taxon>
    </lineage>
</organism>
<gene>
    <name evidence="3" type="ORF">CFN78_02145</name>
</gene>
<protein>
    <recommendedName>
        <fullName evidence="5">Sortase</fullName>
    </recommendedName>
</protein>
<reference evidence="3 4" key="1">
    <citation type="submission" date="2017-07" db="EMBL/GenBank/DDBJ databases">
        <title>Amycolatopsis antarcticus sp. nov., isolated from the surface of an Antarcticus brown macroalga.</title>
        <authorList>
            <person name="Wang J."/>
            <person name="Leiva S."/>
            <person name="Huang J."/>
            <person name="Huang Y."/>
        </authorList>
    </citation>
    <scope>NUCLEOTIDE SEQUENCE [LARGE SCALE GENOMIC DNA]</scope>
    <source>
        <strain evidence="3 4">AU-G6</strain>
    </source>
</reference>
<feature type="signal peptide" evidence="2">
    <location>
        <begin position="1"/>
        <end position="29"/>
    </location>
</feature>
<dbReference type="AlphaFoldDB" id="A0A263D9F8"/>
<evidence type="ECO:0008006" key="5">
    <source>
        <dbReference type="Google" id="ProtNLM"/>
    </source>
</evidence>
<dbReference type="RefSeq" id="WP_094860791.1">
    <property type="nucleotide sequence ID" value="NZ_NKYE01000001.1"/>
</dbReference>
<keyword evidence="1" id="KW-1133">Transmembrane helix</keyword>
<dbReference type="NCBIfam" id="NF040603">
    <property type="entry name" value="choice_anch_P"/>
    <property type="match status" value="1"/>
</dbReference>
<keyword evidence="1" id="KW-0812">Transmembrane</keyword>
<dbReference type="EMBL" id="NKYE01000001">
    <property type="protein sequence ID" value="OZM75011.1"/>
    <property type="molecule type" value="Genomic_DNA"/>
</dbReference>
<comment type="caution">
    <text evidence="3">The sequence shown here is derived from an EMBL/GenBank/DDBJ whole genome shotgun (WGS) entry which is preliminary data.</text>
</comment>
<dbReference type="Proteomes" id="UP000242444">
    <property type="component" value="Unassembled WGS sequence"/>
</dbReference>
<accession>A0A263D9F8</accession>
<keyword evidence="2" id="KW-0732">Signal</keyword>
<proteinExistence type="predicted"/>
<sequence length="257" mass="24801">MRVRSLRRAGFVACAVATVALMGATTASAAPGDGSAYGVKAGVSLLGAPAINLGPVAAASTEGPTESTAVSAALNGVISTGVITAKAVRDDETGVVSSSASTAGVRLPLLSVLGEFGADAVTATCEATQAGVTGKSELLGLKLGRVGGGSANPAPNTVISIKLGIIEIAELTLNEQIPNPDGSLTVNAIHLKLLGGVVGSLGTGDVYVSSATCGPAAPPVPLASGAGLWIGLAAVGAVAVPVGIRFTRGRRGATQAG</sequence>